<comment type="caution">
    <text evidence="3">The sequence shown here is derived from an EMBL/GenBank/DDBJ whole genome shotgun (WGS) entry which is preliminary data.</text>
</comment>
<dbReference type="OrthoDB" id="9971609at2"/>
<dbReference type="RefSeq" id="WP_058453361.1">
    <property type="nucleotide sequence ID" value="NZ_CAAAIB010000002.1"/>
</dbReference>
<organism evidence="3 4">
    <name type="scientific">Legionella maceachernii</name>
    <dbReference type="NCBI Taxonomy" id="466"/>
    <lineage>
        <taxon>Bacteria</taxon>
        <taxon>Pseudomonadati</taxon>
        <taxon>Pseudomonadota</taxon>
        <taxon>Gammaproteobacteria</taxon>
        <taxon>Legionellales</taxon>
        <taxon>Legionellaceae</taxon>
        <taxon>Legionella</taxon>
    </lineage>
</organism>
<keyword evidence="4" id="KW-1185">Reference proteome</keyword>
<feature type="coiled-coil region" evidence="1">
    <location>
        <begin position="118"/>
        <end position="249"/>
    </location>
</feature>
<keyword evidence="1" id="KW-0175">Coiled coil</keyword>
<dbReference type="Proteomes" id="UP000054908">
    <property type="component" value="Unassembled WGS sequence"/>
</dbReference>
<dbReference type="PATRIC" id="fig|466.6.peg.2851"/>
<keyword evidence="2" id="KW-0472">Membrane</keyword>
<proteinExistence type="predicted"/>
<feature type="transmembrane region" description="Helical" evidence="2">
    <location>
        <begin position="14"/>
        <end position="37"/>
    </location>
</feature>
<sequence>MLAEMATIALTTKALVGIILGSAGGGLVVGGAVGYLIKNSSRDEEAELEYKRLDAESSFREKQRQYSINSTYHRVSQITEETLSDIAQNQKRASTSIAELNRHISSAQKFQESGRVVIDETIQDNETIKQLMAELKSKTEQLIKVTNDYEELKVKLAEAVKKLEQALAELDFIRKTIRAANGEKDYIGQVIETMKRMRYSNDQLKARLDVQIQNYEKAEQRIGSLTENLREAKKTILEQEKTILGLQKEVREESSDKGKDTNLRFF</sequence>
<dbReference type="AlphaFoldDB" id="A0A0W0VWT9"/>
<dbReference type="EMBL" id="LNYL01000050">
    <property type="protein sequence ID" value="KTD24588.1"/>
    <property type="molecule type" value="Genomic_DNA"/>
</dbReference>
<dbReference type="STRING" id="466.Lmac_2675"/>
<evidence type="ECO:0000313" key="3">
    <source>
        <dbReference type="EMBL" id="KTD24588.1"/>
    </source>
</evidence>
<gene>
    <name evidence="3" type="primary">smc_2</name>
    <name evidence="3" type="ORF">Lmac_2675</name>
</gene>
<reference evidence="3 4" key="1">
    <citation type="submission" date="2015-11" db="EMBL/GenBank/DDBJ databases">
        <title>Genomic analysis of 38 Legionella species identifies large and diverse effector repertoires.</title>
        <authorList>
            <person name="Burstein D."/>
            <person name="Amaro F."/>
            <person name="Zusman T."/>
            <person name="Lifshitz Z."/>
            <person name="Cohen O."/>
            <person name="Gilbert J.A."/>
            <person name="Pupko T."/>
            <person name="Shuman H.A."/>
            <person name="Segal G."/>
        </authorList>
    </citation>
    <scope>NUCLEOTIDE SEQUENCE [LARGE SCALE GENOMIC DNA]</scope>
    <source>
        <strain evidence="3 4">PX-1-G2-E2</strain>
    </source>
</reference>
<protein>
    <submittedName>
        <fullName evidence="3">Chromosome partition protein Smc</fullName>
    </submittedName>
</protein>
<evidence type="ECO:0000256" key="1">
    <source>
        <dbReference type="SAM" id="Coils"/>
    </source>
</evidence>
<evidence type="ECO:0000256" key="2">
    <source>
        <dbReference type="SAM" id="Phobius"/>
    </source>
</evidence>
<accession>A0A0W0VWT9</accession>
<evidence type="ECO:0000313" key="4">
    <source>
        <dbReference type="Proteomes" id="UP000054908"/>
    </source>
</evidence>
<keyword evidence="2" id="KW-0812">Transmembrane</keyword>
<name>A0A0W0VWT9_9GAMM</name>
<keyword evidence="2" id="KW-1133">Transmembrane helix</keyword>